<evidence type="ECO:0000259" key="2">
    <source>
        <dbReference type="PROSITE" id="PS51019"/>
    </source>
</evidence>
<dbReference type="InterPro" id="IPR051237">
    <property type="entry name" value="Ferric-chelate_Red/DefProt"/>
</dbReference>
<sequence length="183" mass="19734">MQPVLFVTVWLVVLSPVTGYPTGAPVARCVDMTPGHNVPSQSSPSPYTIVISTTTFTTNQSIRVTIQGPAYLGLLLQAQSTNTDAVGTWDTPPPNTQYLACSNNSQSAITHSNKISKNSETTYTWIPPDSIQSAFIRATVVANRTTFWVNITSERLSRGAAAEVKMAITPVVFLTLLTSLAFQ</sequence>
<comment type="caution">
    <text evidence="3">The sequence shown here is derived from an EMBL/GenBank/DDBJ whole genome shotgun (WGS) entry which is preliminary data.</text>
</comment>
<reference evidence="3" key="1">
    <citation type="submission" date="2023-08" db="EMBL/GenBank/DDBJ databases">
        <title>Pelteobagrus vachellii genome.</title>
        <authorList>
            <person name="Liu H."/>
        </authorList>
    </citation>
    <scope>NUCLEOTIDE SEQUENCE</scope>
    <source>
        <strain evidence="3">PRFRI_2022a</strain>
        <tissue evidence="3">Muscle</tissue>
    </source>
</reference>
<dbReference type="AlphaFoldDB" id="A0AA88IL92"/>
<dbReference type="InterPro" id="IPR002861">
    <property type="entry name" value="Reeler_dom"/>
</dbReference>
<dbReference type="InterPro" id="IPR042307">
    <property type="entry name" value="Reeler_sf"/>
</dbReference>
<feature type="signal peptide" evidence="1">
    <location>
        <begin position="1"/>
        <end position="19"/>
    </location>
</feature>
<dbReference type="Pfam" id="PF02014">
    <property type="entry name" value="Reeler"/>
    <property type="match status" value="1"/>
</dbReference>
<dbReference type="Gene3D" id="2.60.40.4060">
    <property type="entry name" value="Reeler domain"/>
    <property type="match status" value="1"/>
</dbReference>
<name>A0AA88IL92_TACVA</name>
<dbReference type="PROSITE" id="PS51019">
    <property type="entry name" value="REELIN"/>
    <property type="match status" value="1"/>
</dbReference>
<dbReference type="PANTHER" id="PTHR45828:SF32">
    <property type="entry name" value="SI:DKEY-251I10.2"/>
    <property type="match status" value="1"/>
</dbReference>
<dbReference type="PANTHER" id="PTHR45828">
    <property type="entry name" value="CYTOCHROME B561/FERRIC REDUCTASE TRANSMEMBRANE"/>
    <property type="match status" value="1"/>
</dbReference>
<evidence type="ECO:0000313" key="3">
    <source>
        <dbReference type="EMBL" id="KAK2816111.1"/>
    </source>
</evidence>
<protein>
    <recommendedName>
        <fullName evidence="2">Reelin domain-containing protein</fullName>
    </recommendedName>
</protein>
<gene>
    <name evidence="3" type="ORF">Q7C36_022382</name>
</gene>
<proteinExistence type="predicted"/>
<organism evidence="3 4">
    <name type="scientific">Tachysurus vachellii</name>
    <name type="common">Darkbarbel catfish</name>
    <name type="synonym">Pelteobagrus vachellii</name>
    <dbReference type="NCBI Taxonomy" id="175792"/>
    <lineage>
        <taxon>Eukaryota</taxon>
        <taxon>Metazoa</taxon>
        <taxon>Chordata</taxon>
        <taxon>Craniata</taxon>
        <taxon>Vertebrata</taxon>
        <taxon>Euteleostomi</taxon>
        <taxon>Actinopterygii</taxon>
        <taxon>Neopterygii</taxon>
        <taxon>Teleostei</taxon>
        <taxon>Ostariophysi</taxon>
        <taxon>Siluriformes</taxon>
        <taxon>Bagridae</taxon>
        <taxon>Tachysurus</taxon>
    </lineage>
</organism>
<evidence type="ECO:0000256" key="1">
    <source>
        <dbReference type="SAM" id="SignalP"/>
    </source>
</evidence>
<feature type="chain" id="PRO_5041723441" description="Reelin domain-containing protein" evidence="1">
    <location>
        <begin position="20"/>
        <end position="183"/>
    </location>
</feature>
<dbReference type="EMBL" id="JAVHJS010000025">
    <property type="protein sequence ID" value="KAK2816111.1"/>
    <property type="molecule type" value="Genomic_DNA"/>
</dbReference>
<dbReference type="CDD" id="cd08544">
    <property type="entry name" value="Reeler"/>
    <property type="match status" value="1"/>
</dbReference>
<dbReference type="Proteomes" id="UP001187315">
    <property type="component" value="Unassembled WGS sequence"/>
</dbReference>
<feature type="domain" description="Reelin" evidence="2">
    <location>
        <begin position="6"/>
        <end position="170"/>
    </location>
</feature>
<accession>A0AA88IL92</accession>
<evidence type="ECO:0000313" key="4">
    <source>
        <dbReference type="Proteomes" id="UP001187315"/>
    </source>
</evidence>
<keyword evidence="4" id="KW-1185">Reference proteome</keyword>
<dbReference type="GO" id="GO:0016020">
    <property type="term" value="C:membrane"/>
    <property type="evidence" value="ECO:0007669"/>
    <property type="project" value="TreeGrafter"/>
</dbReference>
<keyword evidence="1" id="KW-0732">Signal</keyword>